<dbReference type="Proteomes" id="UP000008281">
    <property type="component" value="Unassembled WGS sequence"/>
</dbReference>
<accession>E3N662</accession>
<gene>
    <name evidence="1" type="ORF">CRE_03366</name>
</gene>
<evidence type="ECO:0000313" key="1">
    <source>
        <dbReference type="EMBL" id="EFO87495.1"/>
    </source>
</evidence>
<organism evidence="2">
    <name type="scientific">Caenorhabditis remanei</name>
    <name type="common">Caenorhabditis vulgaris</name>
    <dbReference type="NCBI Taxonomy" id="31234"/>
    <lineage>
        <taxon>Eukaryota</taxon>
        <taxon>Metazoa</taxon>
        <taxon>Ecdysozoa</taxon>
        <taxon>Nematoda</taxon>
        <taxon>Chromadorea</taxon>
        <taxon>Rhabditida</taxon>
        <taxon>Rhabditina</taxon>
        <taxon>Rhabditomorpha</taxon>
        <taxon>Rhabditoidea</taxon>
        <taxon>Rhabditidae</taxon>
        <taxon>Peloderinae</taxon>
        <taxon>Caenorhabditis</taxon>
    </lineage>
</organism>
<dbReference type="InParanoid" id="E3N662"/>
<dbReference type="HOGENOM" id="CLU_2624362_0_0_1"/>
<protein>
    <submittedName>
        <fullName evidence="1">Uncharacterized protein</fullName>
    </submittedName>
</protein>
<sequence>MEKQKSLGEQLGFYFETMLKMYSTAENSAEKKALKSKIHSMAGELPIEPEMFTEVAVLIGTIDEEIAAGCRKSIHLKS</sequence>
<dbReference type="EMBL" id="DS268537">
    <property type="protein sequence ID" value="EFO87495.1"/>
    <property type="molecule type" value="Genomic_DNA"/>
</dbReference>
<proteinExistence type="predicted"/>
<name>E3N662_CAERE</name>
<evidence type="ECO:0000313" key="2">
    <source>
        <dbReference type="Proteomes" id="UP000008281"/>
    </source>
</evidence>
<keyword evidence="2" id="KW-1185">Reference proteome</keyword>
<reference evidence="1" key="1">
    <citation type="submission" date="2007-07" db="EMBL/GenBank/DDBJ databases">
        <title>PCAP assembly of the Caenorhabditis remanei genome.</title>
        <authorList>
            <consortium name="The Caenorhabditis remanei Sequencing Consortium"/>
            <person name="Wilson R.K."/>
        </authorList>
    </citation>
    <scope>NUCLEOTIDE SEQUENCE [LARGE SCALE GENOMIC DNA]</scope>
    <source>
        <strain evidence="1">PB4641</strain>
    </source>
</reference>
<dbReference type="AlphaFoldDB" id="E3N662"/>